<dbReference type="Proteomes" id="UP000448292">
    <property type="component" value="Unassembled WGS sequence"/>
</dbReference>
<protein>
    <submittedName>
        <fullName evidence="1">Uncharacterized protein</fullName>
    </submittedName>
</protein>
<proteinExistence type="predicted"/>
<sequence length="102" mass="11591">MNFSYAFHTDACSDDTRAVGVVALRVFRACKHACTLTGFYVSMRQGRETRHGEVVVMRDRVHAFASYFMPLADSLQRFGGAVWPEDRMARALEQTGKIVQRM</sequence>
<reference evidence="1 2" key="1">
    <citation type="submission" date="2018-06" db="EMBL/GenBank/DDBJ databases">
        <title>Complete genome of Desulfovibrio indonesiensis P37SLT.</title>
        <authorList>
            <person name="Crispim J.S."/>
            <person name="Vidigal P.M.P."/>
            <person name="Silva L.C.F."/>
            <person name="Laguardia C.N."/>
            <person name="Araujo L.C."/>
            <person name="Dias R.S."/>
            <person name="Sousa M.P."/>
            <person name="Paula S.O."/>
            <person name="Silva C."/>
        </authorList>
    </citation>
    <scope>NUCLEOTIDE SEQUENCE [LARGE SCALE GENOMIC DNA]</scope>
    <source>
        <strain evidence="1 2">P37SLT</strain>
    </source>
</reference>
<organism evidence="1 2">
    <name type="scientific">Oceanidesulfovibrio indonesiensis</name>
    <dbReference type="NCBI Taxonomy" id="54767"/>
    <lineage>
        <taxon>Bacteria</taxon>
        <taxon>Pseudomonadati</taxon>
        <taxon>Thermodesulfobacteriota</taxon>
        <taxon>Desulfovibrionia</taxon>
        <taxon>Desulfovibrionales</taxon>
        <taxon>Desulfovibrionaceae</taxon>
        <taxon>Oceanidesulfovibrio</taxon>
    </lineage>
</organism>
<dbReference type="AlphaFoldDB" id="A0A7M3MI25"/>
<evidence type="ECO:0000313" key="2">
    <source>
        <dbReference type="Proteomes" id="UP000448292"/>
    </source>
</evidence>
<dbReference type="EMBL" id="QMIE01000002">
    <property type="protein sequence ID" value="TVM19344.1"/>
    <property type="molecule type" value="Genomic_DNA"/>
</dbReference>
<evidence type="ECO:0000313" key="1">
    <source>
        <dbReference type="EMBL" id="TVM19344.1"/>
    </source>
</evidence>
<comment type="caution">
    <text evidence="1">The sequence shown here is derived from an EMBL/GenBank/DDBJ whole genome shotgun (WGS) entry which is preliminary data.</text>
</comment>
<accession>A0A7M3MI25</accession>
<name>A0A7M3MI25_9BACT</name>
<keyword evidence="2" id="KW-1185">Reference proteome</keyword>
<gene>
    <name evidence="1" type="ORF">DPQ33_03010</name>
</gene>